<dbReference type="SUPFAM" id="SSF48371">
    <property type="entry name" value="ARM repeat"/>
    <property type="match status" value="1"/>
</dbReference>
<evidence type="ECO:0000313" key="3">
    <source>
        <dbReference type="EMBL" id="TKV94659.1"/>
    </source>
</evidence>
<accession>A0A4U6SZS8</accession>
<feature type="compositionally biased region" description="Basic and acidic residues" evidence="2">
    <location>
        <begin position="2206"/>
        <end position="2232"/>
    </location>
</feature>
<dbReference type="EMBL" id="CM016560">
    <property type="protein sequence ID" value="TKV94659.1"/>
    <property type="molecule type" value="Genomic_DNA"/>
</dbReference>
<name>A0A4U6SZS8_SETVI</name>
<dbReference type="OMA" id="FACASQP"/>
<keyword evidence="4" id="KW-1185">Reference proteome</keyword>
<feature type="coiled-coil region" evidence="1">
    <location>
        <begin position="1962"/>
        <end position="1989"/>
    </location>
</feature>
<protein>
    <recommendedName>
        <fullName evidence="5">DNA-repair protein Xrcc1 N-terminal domain-containing protein</fullName>
    </recommendedName>
</protein>
<dbReference type="InterPro" id="IPR008979">
    <property type="entry name" value="Galactose-bd-like_sf"/>
</dbReference>
<dbReference type="Proteomes" id="UP000298652">
    <property type="component" value="Chromosome 9"/>
</dbReference>
<organism evidence="3 4">
    <name type="scientific">Setaria viridis</name>
    <name type="common">Green bristlegrass</name>
    <name type="synonym">Setaria italica subsp. viridis</name>
    <dbReference type="NCBI Taxonomy" id="4556"/>
    <lineage>
        <taxon>Eukaryota</taxon>
        <taxon>Viridiplantae</taxon>
        <taxon>Streptophyta</taxon>
        <taxon>Embryophyta</taxon>
        <taxon>Tracheophyta</taxon>
        <taxon>Spermatophyta</taxon>
        <taxon>Magnoliopsida</taxon>
        <taxon>Liliopsida</taxon>
        <taxon>Poales</taxon>
        <taxon>Poaceae</taxon>
        <taxon>PACMAD clade</taxon>
        <taxon>Panicoideae</taxon>
        <taxon>Panicodae</taxon>
        <taxon>Paniceae</taxon>
        <taxon>Cenchrinae</taxon>
        <taxon>Setaria</taxon>
    </lineage>
</organism>
<evidence type="ECO:0000313" key="4">
    <source>
        <dbReference type="Proteomes" id="UP000298652"/>
    </source>
</evidence>
<evidence type="ECO:0000256" key="2">
    <source>
        <dbReference type="SAM" id="MobiDB-lite"/>
    </source>
</evidence>
<reference evidence="3" key="1">
    <citation type="submission" date="2019-03" db="EMBL/GenBank/DDBJ databases">
        <title>WGS assembly of Setaria viridis.</title>
        <authorList>
            <person name="Huang P."/>
            <person name="Jenkins J."/>
            <person name="Grimwood J."/>
            <person name="Barry K."/>
            <person name="Healey A."/>
            <person name="Mamidi S."/>
            <person name="Sreedasyam A."/>
            <person name="Shu S."/>
            <person name="Feldman M."/>
            <person name="Wu J."/>
            <person name="Yu Y."/>
            <person name="Chen C."/>
            <person name="Johnson J."/>
            <person name="Rokhsar D."/>
            <person name="Baxter I."/>
            <person name="Schmutz J."/>
            <person name="Brutnell T."/>
            <person name="Kellogg E."/>
        </authorList>
    </citation>
    <scope>NUCLEOTIDE SEQUENCE [LARGE SCALE GENOMIC DNA]</scope>
</reference>
<dbReference type="PANTHER" id="PTHR35833">
    <property type="entry name" value="GALACTOSE-BINDING DOMAIN-LIKE, ARMADILLO-TYPE FOLD PROTEIN-RELATED"/>
    <property type="match status" value="1"/>
</dbReference>
<feature type="compositionally biased region" description="Basic and acidic residues" evidence="2">
    <location>
        <begin position="2089"/>
        <end position="2100"/>
    </location>
</feature>
<dbReference type="InterPro" id="IPR016024">
    <property type="entry name" value="ARM-type_fold"/>
</dbReference>
<dbReference type="Gramene" id="TKV94659">
    <property type="protein sequence ID" value="TKV94659"/>
    <property type="gene ID" value="SEVIR_9G310100v2"/>
</dbReference>
<evidence type="ECO:0008006" key="5">
    <source>
        <dbReference type="Google" id="ProtNLM"/>
    </source>
</evidence>
<keyword evidence="1" id="KW-0175">Coiled coil</keyword>
<dbReference type="SUPFAM" id="SSF49785">
    <property type="entry name" value="Galactose-binding domain-like"/>
    <property type="match status" value="1"/>
</dbReference>
<sequence length="2232" mass="249554">MRTCKVAQKDEWASVQYHTSKPSPAYWRRIVLLESLQSSVFTREEAREWGAGREDQSALMEAAAAAAATPERETSAEWGDGVVALGFRVKASSRESPSQKAGNVLEADLRSHWSTATNTKEWILLELQEPCLLSHVRIYNKSVLEWELTAGLRYKPDAFVKVRPRCESPKRDVVYAANHTPCRYLRISCLRGNPIAIFFIQLYGIPVPGLEPELQPLLSYLLPQITSAKQPPSQNMHLQLLKDIASRLPPFLPQIEADLNSIADTPESSVRFLALLAGPFYPILHLVNERDPTRSLFPSADSDALRTSPAATPTISSNFEAQPRRSRSPSSVQPASYLLAFRSETAVLLLRKAHKDKTLGVVCLRASKVLQKLLEPEPFLDKSMSNGVMLSSHACDEIPKSDASSLVLSTDYSCMFGEEFSLLENHFDGSFLSILDIAAVEEGILHVLYAAASQPLLCRKLAEVTSDIWSVLPLVQALLPALRPSLSPGPTEQIDDSFSQWNHPNVQHALSQIVTMSVSSSVLHPLLRACAGYLSSYLSSHVKTACVLLDLCRGPLAPWIPMITAKVDLAVELLEGLLGIIQEAGQYLARSRAALKYVLLAISGHMDDVLTEYKEVMHKLLFILEMLDPFIDPPTSVLKDTVIFGGITAIYLEKQSSASDIALNIIRTAVKRADVLPSLELEWRRGAVAPSVILSILDPHMPLPPDIDLCRSSVHEINNASLAVLDNPAPQTCNPENIDGRDASETTIRAESFEQYNFLFAPEELNQSELTGLCTLKEKGCDVITQTSLDQDNPEGRRTNEKLSSEPFLLDNIAAADYFDAQADYQQLENYQDCELRALEFHRLALNLCMQQEPTFEGHNAGIDALLLAAECYVNPFFLLDFQPNLERLEKIERIHSELMQGNASIVSKNLHLKDLDRKAMSNLEKKRDRSVIDLLLQAARFDCEYQEKIPEGEPYPNNAEDGERSVEISQEALQFADAVTLVRKNQAMLCHFIMKQFQRKGHLCSEILLQSLLFLLHSATELFCPPENVIDIILKSAENLNEQLACLYSCVNAGKKNLDRVKVHGLRRRWTLLQKLVLASSGSDNTREIARTKRDGFRFRSLVPPSTWIQKISDFSRFSSPLPRFLGWMAVSRYAKEYLNERLFLASDFSQLTSLLSIYMDELCLMDGVSTQKVRPAKGEQSNCKHLLLKKETTLSDQRSMAKQFKILLPELHFFFPSMSRLFNAFGESILEAVGLQLKCLPNNAVPDVLCWFSELCLWPYLERIKEHLVAANRISYLRGNIAANVKAVVFYLLESIITEHMEAIIPEMPRIVHILVSLCRASYTDVAFLKSVLCLMKPLISYFLRKGTDNTKVLGHVMEGSNFELLCFEELFEIVRCGKDLEDTSVDKIQVPLLIFILGSMFPDFSFERRIEMLSSLLVWVDCISSDPPSLLCSYLQGFQTLLDGCETVLVQNIELLGVSILSATSQSVESTDSLGVDGIMQLEKNTQDSEEQILVKSTAYYENDGSRKGVYSLHPSSIIEFCGAMEKFISHLTPSIEGSWKWHHQLASGLSLSIAKCLLFANFLKSIAQEETVSSSSEQDVAVKISSELAQKHWQSALEGLGKIILANQETQCWQVASAMLDYIMSMPNVLAWGNVLSATCSAVKGFCSHAPRISWRLQTDKWLSLLVSGGIESFNNSETCLIDLFCTMLSHSEPEQRSIALQQLGRIINSTSSTEADLKSPTYDPNFLTSVSTVTSLLVTHTWDRVAALALHDSSMLLRNHAMALLTEYVPYVDRKHLQSFLASSNSILNGLGQLSGVVEEGYFTRMSLLLLSRACLYSTPGDIALLPECVWQKLENMQTSSGGFGYMEKDLCRALCQLRSESDAKTVVKEVLSGSTCQAVSPDFKSIRDSILQVMSSLSSIEAYFEFFSAKSAQENEELEEAEIELELIEKEKSVHNFVVHRGDTVVPDMPSYHKGGNDVNKRLQQVRENIRSLEKSRLKEEITVRRQKKLLIRHAREKYLEETSSREMELMQELDRERGLEMEREVERQRQLDIERAKSRELQFNLDLEKEKQTQRELQRELEQVELGRSSSRREFSANPNSRSRERYRERDGGRAQQEAGSLRSSSRGHEGGSAQATAPAGGPPVVLAGTRSFSGGNLPTILQPRDRAAAAADDDNAWTEGSRDFGDASSIGDPEFDGPRPQGPRGGSGGGKSSSSRQVVERRERDGTSAGTGRREGKWERKQHS</sequence>
<feature type="region of interest" description="Disordered" evidence="2">
    <location>
        <begin position="2057"/>
        <end position="2232"/>
    </location>
</feature>
<evidence type="ECO:0000256" key="1">
    <source>
        <dbReference type="SAM" id="Coils"/>
    </source>
</evidence>
<proteinExistence type="predicted"/>
<feature type="region of interest" description="Disordered" evidence="2">
    <location>
        <begin position="298"/>
        <end position="331"/>
    </location>
</feature>
<gene>
    <name evidence="3" type="ORF">SEVIR_9G310100v2</name>
</gene>
<feature type="coiled-coil region" evidence="1">
    <location>
        <begin position="1910"/>
        <end position="1937"/>
    </location>
</feature>
<dbReference type="PANTHER" id="PTHR35833:SF1">
    <property type="entry name" value="GALACTOSE-BINDING DOMAIN-CONTAINING PROTEIN"/>
    <property type="match status" value="1"/>
</dbReference>
<feature type="compositionally biased region" description="Polar residues" evidence="2">
    <location>
        <begin position="309"/>
        <end position="320"/>
    </location>
</feature>
<feature type="compositionally biased region" description="Basic and acidic residues" evidence="2">
    <location>
        <begin position="2057"/>
        <end position="2069"/>
    </location>
</feature>
<dbReference type="Gene3D" id="2.60.120.260">
    <property type="entry name" value="Galactose-binding domain-like"/>
    <property type="match status" value="1"/>
</dbReference>